<keyword evidence="2" id="KW-1185">Reference proteome</keyword>
<protein>
    <submittedName>
        <fullName evidence="1">Uncharacterized protein</fullName>
    </submittedName>
</protein>
<comment type="caution">
    <text evidence="1">The sequence shown here is derived from an EMBL/GenBank/DDBJ whole genome shotgun (WGS) entry which is preliminary data.</text>
</comment>
<sequence>MEVTDNLTKAFGKHTITIGTHNEGFKFRNLFLNNGAGYYTFTSIANFEQGKATSVTSSYPTADKGEAKFKAAQAWASTLRTSTPPSRACA</sequence>
<dbReference type="RefSeq" id="WP_380205562.1">
    <property type="nucleotide sequence ID" value="NZ_JBHTEK010000001.1"/>
</dbReference>
<gene>
    <name evidence="1" type="ORF">ACFQT0_24050</name>
</gene>
<proteinExistence type="predicted"/>
<accession>A0ABW2U9A7</accession>
<evidence type="ECO:0000313" key="1">
    <source>
        <dbReference type="EMBL" id="MFC7670097.1"/>
    </source>
</evidence>
<reference evidence="2" key="1">
    <citation type="journal article" date="2019" name="Int. J. Syst. Evol. Microbiol.">
        <title>The Global Catalogue of Microorganisms (GCM) 10K type strain sequencing project: providing services to taxonomists for standard genome sequencing and annotation.</title>
        <authorList>
            <consortium name="The Broad Institute Genomics Platform"/>
            <consortium name="The Broad Institute Genome Sequencing Center for Infectious Disease"/>
            <person name="Wu L."/>
            <person name="Ma J."/>
        </authorList>
    </citation>
    <scope>NUCLEOTIDE SEQUENCE [LARGE SCALE GENOMIC DNA]</scope>
    <source>
        <strain evidence="2">JCM 19635</strain>
    </source>
</reference>
<name>A0ABW2U9A7_9BACT</name>
<dbReference type="Proteomes" id="UP001596513">
    <property type="component" value="Unassembled WGS sequence"/>
</dbReference>
<dbReference type="EMBL" id="JBHTEK010000001">
    <property type="protein sequence ID" value="MFC7670097.1"/>
    <property type="molecule type" value="Genomic_DNA"/>
</dbReference>
<evidence type="ECO:0000313" key="2">
    <source>
        <dbReference type="Proteomes" id="UP001596513"/>
    </source>
</evidence>
<organism evidence="1 2">
    <name type="scientific">Hymenobacter humi</name>
    <dbReference type="NCBI Taxonomy" id="1411620"/>
    <lineage>
        <taxon>Bacteria</taxon>
        <taxon>Pseudomonadati</taxon>
        <taxon>Bacteroidota</taxon>
        <taxon>Cytophagia</taxon>
        <taxon>Cytophagales</taxon>
        <taxon>Hymenobacteraceae</taxon>
        <taxon>Hymenobacter</taxon>
    </lineage>
</organism>